<feature type="transmembrane region" description="Helical" evidence="1">
    <location>
        <begin position="332"/>
        <end position="354"/>
    </location>
</feature>
<dbReference type="EMBL" id="MU866008">
    <property type="protein sequence ID" value="KAK4442725.1"/>
    <property type="molecule type" value="Genomic_DNA"/>
</dbReference>
<feature type="transmembrane region" description="Helical" evidence="1">
    <location>
        <begin position="617"/>
        <end position="641"/>
    </location>
</feature>
<evidence type="ECO:0000313" key="2">
    <source>
        <dbReference type="EMBL" id="KAK4442725.1"/>
    </source>
</evidence>
<feature type="transmembrane region" description="Helical" evidence="1">
    <location>
        <begin position="145"/>
        <end position="164"/>
    </location>
</feature>
<feature type="transmembrane region" description="Helical" evidence="1">
    <location>
        <begin position="647"/>
        <end position="670"/>
    </location>
</feature>
<evidence type="ECO:0000256" key="1">
    <source>
        <dbReference type="SAM" id="Phobius"/>
    </source>
</evidence>
<feature type="transmembrane region" description="Helical" evidence="1">
    <location>
        <begin position="106"/>
        <end position="133"/>
    </location>
</feature>
<keyword evidence="1" id="KW-0472">Membrane</keyword>
<feature type="transmembrane region" description="Helical" evidence="1">
    <location>
        <begin position="176"/>
        <end position="195"/>
    </location>
</feature>
<organism evidence="2 3">
    <name type="scientific">Podospora aff. communis PSN243</name>
    <dbReference type="NCBI Taxonomy" id="3040156"/>
    <lineage>
        <taxon>Eukaryota</taxon>
        <taxon>Fungi</taxon>
        <taxon>Dikarya</taxon>
        <taxon>Ascomycota</taxon>
        <taxon>Pezizomycotina</taxon>
        <taxon>Sordariomycetes</taxon>
        <taxon>Sordariomycetidae</taxon>
        <taxon>Sordariales</taxon>
        <taxon>Podosporaceae</taxon>
        <taxon>Podospora</taxon>
    </lineage>
</organism>
<feature type="transmembrane region" description="Helical" evidence="1">
    <location>
        <begin position="524"/>
        <end position="550"/>
    </location>
</feature>
<dbReference type="AlphaFoldDB" id="A0AAV9G3Y0"/>
<accession>A0AAV9G3Y0</accession>
<reference evidence="2" key="2">
    <citation type="submission" date="2023-05" db="EMBL/GenBank/DDBJ databases">
        <authorList>
            <consortium name="Lawrence Berkeley National Laboratory"/>
            <person name="Steindorff A."/>
            <person name="Hensen N."/>
            <person name="Bonometti L."/>
            <person name="Westerberg I."/>
            <person name="Brannstrom I.O."/>
            <person name="Guillou S."/>
            <person name="Cros-Aarteil S."/>
            <person name="Calhoun S."/>
            <person name="Haridas S."/>
            <person name="Kuo A."/>
            <person name="Mondo S."/>
            <person name="Pangilinan J."/>
            <person name="Riley R."/>
            <person name="Labutti K."/>
            <person name="Andreopoulos B."/>
            <person name="Lipzen A."/>
            <person name="Chen C."/>
            <person name="Yanf M."/>
            <person name="Daum C."/>
            <person name="Ng V."/>
            <person name="Clum A."/>
            <person name="Ohm R."/>
            <person name="Martin F."/>
            <person name="Silar P."/>
            <person name="Natvig D."/>
            <person name="Lalanne C."/>
            <person name="Gautier V."/>
            <person name="Ament-Velasquez S.L."/>
            <person name="Kruys A."/>
            <person name="Hutchinson M.I."/>
            <person name="Powell A.J."/>
            <person name="Barry K."/>
            <person name="Miller A.N."/>
            <person name="Grigoriev I.V."/>
            <person name="Debuchy R."/>
            <person name="Gladieux P."/>
            <person name="Thoren M.H."/>
            <person name="Johannesson H."/>
        </authorList>
    </citation>
    <scope>NUCLEOTIDE SEQUENCE</scope>
    <source>
        <strain evidence="2">PSN243</strain>
    </source>
</reference>
<proteinExistence type="predicted"/>
<dbReference type="InterPro" id="IPR053018">
    <property type="entry name" value="Elsinochrome_Biosynth-Asso"/>
</dbReference>
<feature type="transmembrane region" description="Helical" evidence="1">
    <location>
        <begin position="303"/>
        <end position="326"/>
    </location>
</feature>
<dbReference type="PANTHER" id="PTHR37577:SF1">
    <property type="entry name" value="INTEGRAL MEMBRANE PROTEIN"/>
    <property type="match status" value="1"/>
</dbReference>
<protein>
    <submittedName>
        <fullName evidence="2">Uncharacterized protein</fullName>
    </submittedName>
</protein>
<reference evidence="2" key="1">
    <citation type="journal article" date="2023" name="Mol. Phylogenet. Evol.">
        <title>Genome-scale phylogeny and comparative genomics of the fungal order Sordariales.</title>
        <authorList>
            <person name="Hensen N."/>
            <person name="Bonometti L."/>
            <person name="Westerberg I."/>
            <person name="Brannstrom I.O."/>
            <person name="Guillou S."/>
            <person name="Cros-Aarteil S."/>
            <person name="Calhoun S."/>
            <person name="Haridas S."/>
            <person name="Kuo A."/>
            <person name="Mondo S."/>
            <person name="Pangilinan J."/>
            <person name="Riley R."/>
            <person name="LaButti K."/>
            <person name="Andreopoulos B."/>
            <person name="Lipzen A."/>
            <person name="Chen C."/>
            <person name="Yan M."/>
            <person name="Daum C."/>
            <person name="Ng V."/>
            <person name="Clum A."/>
            <person name="Steindorff A."/>
            <person name="Ohm R.A."/>
            <person name="Martin F."/>
            <person name="Silar P."/>
            <person name="Natvig D.O."/>
            <person name="Lalanne C."/>
            <person name="Gautier V."/>
            <person name="Ament-Velasquez S.L."/>
            <person name="Kruys A."/>
            <person name="Hutchinson M.I."/>
            <person name="Powell A.J."/>
            <person name="Barry K."/>
            <person name="Miller A.N."/>
            <person name="Grigoriev I.V."/>
            <person name="Debuchy R."/>
            <person name="Gladieux P."/>
            <person name="Hiltunen Thoren M."/>
            <person name="Johannesson H."/>
        </authorList>
    </citation>
    <scope>NUCLEOTIDE SEQUENCE</scope>
    <source>
        <strain evidence="2">PSN243</strain>
    </source>
</reference>
<keyword evidence="1" id="KW-0812">Transmembrane</keyword>
<sequence>MAFSEVNCSEYRALEANPDIAGPGVFAGFLGTAWLAITLLLAYYFLAFDPGLDPFWIGPANDPEARVSRPNPVDMSFYRLRSSITQVVSKYMRASKRQEMSQRLSIIFSQAVMTMSDLQIISGMAVLVSGYATLPQAMSVYHWKIILRLGWFSTITHLAALTCLRTYLFRNPSKRIVRLFFMAFLALILLTGMLFTGRINLDPEQYAICYFRLDFDRVPVRYSLQDTSSMASPLVALPVETTQSSFSPEMLMSCLLLIHNIFVRTLKLHPWRRNGLLARLSRKLLWCFANGIRKATPDAKEPACTGSIFHVAYHVLIIQPFVAFLTVLNASILVYLSVVSEVYALLVAAAWGTLHLYNKQKVFENDEESSWEYGQVINVMIFLTPLITLSDQFVDIKMLVTDMFVEVNGQRANQTLRASPETAVSPVSFEGERTQLPSGKYHDGLDATSPVSIFITVTETSTHSPTQRTLTESTASFPAESRIDRVNALEKMTFSAISVAPVLAYAEEEASDLPLLGEVEKSPWFLPLVLMLAAWTVFFTFFVFFANFVFGCDFYMYRFNNLFCQSGRGADGGLSVNINPLSNVAGMAMWLFGTGPLAATSFLLAWPRTGESKMPNWAGMVYKTLLWAWCVLLPTAPYVLYEGYTGWVVYGGFASFHIVFCMAFAVYTCCTARRRVDA</sequence>
<feature type="transmembrane region" description="Helical" evidence="1">
    <location>
        <begin position="584"/>
        <end position="605"/>
    </location>
</feature>
<name>A0AAV9G3Y0_9PEZI</name>
<dbReference type="Proteomes" id="UP001321760">
    <property type="component" value="Unassembled WGS sequence"/>
</dbReference>
<dbReference type="PANTHER" id="PTHR37577">
    <property type="entry name" value="INTEGRAL MEMBRANE PROTEIN"/>
    <property type="match status" value="1"/>
</dbReference>
<evidence type="ECO:0000313" key="3">
    <source>
        <dbReference type="Proteomes" id="UP001321760"/>
    </source>
</evidence>
<keyword evidence="3" id="KW-1185">Reference proteome</keyword>
<gene>
    <name evidence="2" type="ORF">QBC34DRAFT_224119</name>
</gene>
<feature type="transmembrane region" description="Helical" evidence="1">
    <location>
        <begin position="20"/>
        <end position="46"/>
    </location>
</feature>
<comment type="caution">
    <text evidence="2">The sequence shown here is derived from an EMBL/GenBank/DDBJ whole genome shotgun (WGS) entry which is preliminary data.</text>
</comment>
<keyword evidence="1" id="KW-1133">Transmembrane helix</keyword>